<dbReference type="Pfam" id="PF05721">
    <property type="entry name" value="PhyH"/>
    <property type="match status" value="1"/>
</dbReference>
<name>A0A9P4HA16_9PLEO</name>
<comment type="similarity">
    <text evidence="2">Belongs to the PhyH family.</text>
</comment>
<evidence type="ECO:0000256" key="1">
    <source>
        <dbReference type="ARBA" id="ARBA00001962"/>
    </source>
</evidence>
<dbReference type="SUPFAM" id="SSF51197">
    <property type="entry name" value="Clavaminate synthase-like"/>
    <property type="match status" value="1"/>
</dbReference>
<keyword evidence="4" id="KW-0408">Iron</keyword>
<comment type="cofactor">
    <cofactor evidence="1">
        <name>Fe cation</name>
        <dbReference type="ChEBI" id="CHEBI:24875"/>
    </cofactor>
</comment>
<gene>
    <name evidence="6" type="ORF">EK21DRAFT_112413</name>
</gene>
<evidence type="ECO:0000256" key="4">
    <source>
        <dbReference type="ARBA" id="ARBA00023004"/>
    </source>
</evidence>
<proteinExistence type="inferred from homology"/>
<organism evidence="6 7">
    <name type="scientific">Setomelanomma holmii</name>
    <dbReference type="NCBI Taxonomy" id="210430"/>
    <lineage>
        <taxon>Eukaryota</taxon>
        <taxon>Fungi</taxon>
        <taxon>Dikarya</taxon>
        <taxon>Ascomycota</taxon>
        <taxon>Pezizomycotina</taxon>
        <taxon>Dothideomycetes</taxon>
        <taxon>Pleosporomycetidae</taxon>
        <taxon>Pleosporales</taxon>
        <taxon>Pleosporineae</taxon>
        <taxon>Phaeosphaeriaceae</taxon>
        <taxon>Setomelanomma</taxon>
    </lineage>
</organism>
<dbReference type="Proteomes" id="UP000799777">
    <property type="component" value="Unassembled WGS sequence"/>
</dbReference>
<dbReference type="PANTHER" id="PTHR20883">
    <property type="entry name" value="PHYTANOYL-COA DIOXYGENASE DOMAIN CONTAINING 1"/>
    <property type="match status" value="1"/>
</dbReference>
<evidence type="ECO:0000313" key="6">
    <source>
        <dbReference type="EMBL" id="KAF2029934.1"/>
    </source>
</evidence>
<dbReference type="GO" id="GO:0046872">
    <property type="term" value="F:metal ion binding"/>
    <property type="evidence" value="ECO:0007669"/>
    <property type="project" value="UniProtKB-KW"/>
</dbReference>
<evidence type="ECO:0000313" key="7">
    <source>
        <dbReference type="Proteomes" id="UP000799777"/>
    </source>
</evidence>
<dbReference type="PANTHER" id="PTHR20883:SF15">
    <property type="entry name" value="PHYTANOYL-COA DIOXYGENASE DOMAIN-CONTAINING PROTEIN 1"/>
    <property type="match status" value="1"/>
</dbReference>
<sequence length="368" mass="39580">MSCVTLNNANTANGGNTNNDVLAPQNIALELEARTLPRKPHGAASPDAPLEGPLLLTLLLTNQSQNNNQAGLNTDKDTLVTLSLALGLPHSPLRLQLRGARSERQSGVLDATQMQFCKGNGYLVIPGALTEHEVSILLKETQDTATSLFTGDYGVRQLVFEPGQKSYISPVGRVLATLNRNGFNADKAPLQRIQNLGCGSLVIVKAADVGEKVVPHQDGCSGSTDPPSCVTFWYALGDVTLKNGCLDVAPGSRRTVPISRRCQKDATGKAEFVDLENPVHTNVEVASDALLPAKNDRGDCEYKNVEAKAGTLVLMHGNLINTSEANCSTISPVAFNFGIVEGTHPWREDNYLQPYEGETEIEKLRAWL</sequence>
<feature type="compositionally biased region" description="Low complexity" evidence="5">
    <location>
        <begin position="7"/>
        <end position="19"/>
    </location>
</feature>
<evidence type="ECO:0000256" key="2">
    <source>
        <dbReference type="ARBA" id="ARBA00005830"/>
    </source>
</evidence>
<reference evidence="6" key="1">
    <citation type="journal article" date="2020" name="Stud. Mycol.">
        <title>101 Dothideomycetes genomes: a test case for predicting lifestyles and emergence of pathogens.</title>
        <authorList>
            <person name="Haridas S."/>
            <person name="Albert R."/>
            <person name="Binder M."/>
            <person name="Bloem J."/>
            <person name="Labutti K."/>
            <person name="Salamov A."/>
            <person name="Andreopoulos B."/>
            <person name="Baker S."/>
            <person name="Barry K."/>
            <person name="Bills G."/>
            <person name="Bluhm B."/>
            <person name="Cannon C."/>
            <person name="Castanera R."/>
            <person name="Culley D."/>
            <person name="Daum C."/>
            <person name="Ezra D."/>
            <person name="Gonzalez J."/>
            <person name="Henrissat B."/>
            <person name="Kuo A."/>
            <person name="Liang C."/>
            <person name="Lipzen A."/>
            <person name="Lutzoni F."/>
            <person name="Magnuson J."/>
            <person name="Mondo S."/>
            <person name="Nolan M."/>
            <person name="Ohm R."/>
            <person name="Pangilinan J."/>
            <person name="Park H.-J."/>
            <person name="Ramirez L."/>
            <person name="Alfaro M."/>
            <person name="Sun H."/>
            <person name="Tritt A."/>
            <person name="Yoshinaga Y."/>
            <person name="Zwiers L.-H."/>
            <person name="Turgeon B."/>
            <person name="Goodwin S."/>
            <person name="Spatafora J."/>
            <person name="Crous P."/>
            <person name="Grigoriev I."/>
        </authorList>
    </citation>
    <scope>NUCLEOTIDE SEQUENCE</scope>
    <source>
        <strain evidence="6">CBS 110217</strain>
    </source>
</reference>
<comment type="caution">
    <text evidence="6">The sequence shown here is derived from an EMBL/GenBank/DDBJ whole genome shotgun (WGS) entry which is preliminary data.</text>
</comment>
<keyword evidence="3" id="KW-0479">Metal-binding</keyword>
<accession>A0A9P4HA16</accession>
<dbReference type="AlphaFoldDB" id="A0A9P4HA16"/>
<keyword evidence="7" id="KW-1185">Reference proteome</keyword>
<feature type="region of interest" description="Disordered" evidence="5">
    <location>
        <begin position="1"/>
        <end position="21"/>
    </location>
</feature>
<dbReference type="Gene3D" id="2.60.120.620">
    <property type="entry name" value="q2cbj1_9rhob like domain"/>
    <property type="match status" value="1"/>
</dbReference>
<dbReference type="InterPro" id="IPR008775">
    <property type="entry name" value="Phytyl_CoA_dOase-like"/>
</dbReference>
<protein>
    <submittedName>
        <fullName evidence="6">Uncharacterized protein</fullName>
    </submittedName>
</protein>
<evidence type="ECO:0000256" key="3">
    <source>
        <dbReference type="ARBA" id="ARBA00022723"/>
    </source>
</evidence>
<evidence type="ECO:0000256" key="5">
    <source>
        <dbReference type="SAM" id="MobiDB-lite"/>
    </source>
</evidence>
<dbReference type="EMBL" id="ML978195">
    <property type="protein sequence ID" value="KAF2029934.1"/>
    <property type="molecule type" value="Genomic_DNA"/>
</dbReference>
<dbReference type="OrthoDB" id="445007at2759"/>